<accession>A0A8X8B6Q6</accession>
<sequence length="115" mass="13155">MPRRPRSLLSKVALIRSIINTLRTSSVDETVHPSVTHPSASYIYSSRARLEEEAIEATESLKVRCSDQAYIGIALDSILLDLYKFLLNRFVLLFTEMWEIRLPDCTVKTRTPLDT</sequence>
<organism evidence="1 2">
    <name type="scientific">Brassica carinata</name>
    <name type="common">Ethiopian mustard</name>
    <name type="synonym">Abyssinian cabbage</name>
    <dbReference type="NCBI Taxonomy" id="52824"/>
    <lineage>
        <taxon>Eukaryota</taxon>
        <taxon>Viridiplantae</taxon>
        <taxon>Streptophyta</taxon>
        <taxon>Embryophyta</taxon>
        <taxon>Tracheophyta</taxon>
        <taxon>Spermatophyta</taxon>
        <taxon>Magnoliopsida</taxon>
        <taxon>eudicotyledons</taxon>
        <taxon>Gunneridae</taxon>
        <taxon>Pentapetalae</taxon>
        <taxon>rosids</taxon>
        <taxon>malvids</taxon>
        <taxon>Brassicales</taxon>
        <taxon>Brassicaceae</taxon>
        <taxon>Brassiceae</taxon>
        <taxon>Brassica</taxon>
    </lineage>
</organism>
<dbReference type="EMBL" id="JAAMPC010000002">
    <property type="protein sequence ID" value="KAG2324430.1"/>
    <property type="molecule type" value="Genomic_DNA"/>
</dbReference>
<protein>
    <submittedName>
        <fullName evidence="1">Uncharacterized protein</fullName>
    </submittedName>
</protein>
<gene>
    <name evidence="1" type="ORF">Bca52824_007158</name>
</gene>
<dbReference type="AlphaFoldDB" id="A0A8X8B6Q6"/>
<dbReference type="Proteomes" id="UP000886595">
    <property type="component" value="Unassembled WGS sequence"/>
</dbReference>
<name>A0A8X8B6Q6_BRACI</name>
<keyword evidence="2" id="KW-1185">Reference proteome</keyword>
<evidence type="ECO:0000313" key="2">
    <source>
        <dbReference type="Proteomes" id="UP000886595"/>
    </source>
</evidence>
<comment type="caution">
    <text evidence="1">The sequence shown here is derived from an EMBL/GenBank/DDBJ whole genome shotgun (WGS) entry which is preliminary data.</text>
</comment>
<reference evidence="1 2" key="1">
    <citation type="submission" date="2020-02" db="EMBL/GenBank/DDBJ databases">
        <authorList>
            <person name="Ma Q."/>
            <person name="Huang Y."/>
            <person name="Song X."/>
            <person name="Pei D."/>
        </authorList>
    </citation>
    <scope>NUCLEOTIDE SEQUENCE [LARGE SCALE GENOMIC DNA]</scope>
    <source>
        <strain evidence="1">Sxm20200214</strain>
        <tissue evidence="1">Leaf</tissue>
    </source>
</reference>
<proteinExistence type="predicted"/>
<evidence type="ECO:0000313" key="1">
    <source>
        <dbReference type="EMBL" id="KAG2324430.1"/>
    </source>
</evidence>